<dbReference type="PRINTS" id="PR00463">
    <property type="entry name" value="EP450I"/>
</dbReference>
<dbReference type="SUPFAM" id="SSF48264">
    <property type="entry name" value="Cytochrome P450"/>
    <property type="match status" value="1"/>
</dbReference>
<evidence type="ECO:0000256" key="10">
    <source>
        <dbReference type="SAM" id="Phobius"/>
    </source>
</evidence>
<dbReference type="EMBL" id="MU853959">
    <property type="protein sequence ID" value="KAK3934810.1"/>
    <property type="molecule type" value="Genomic_DNA"/>
</dbReference>
<dbReference type="InterPro" id="IPR001128">
    <property type="entry name" value="Cyt_P450"/>
</dbReference>
<dbReference type="Proteomes" id="UP001303473">
    <property type="component" value="Unassembled WGS sequence"/>
</dbReference>
<keyword evidence="3 8" id="KW-0349">Heme</keyword>
<evidence type="ECO:0000256" key="9">
    <source>
        <dbReference type="RuleBase" id="RU000461"/>
    </source>
</evidence>
<dbReference type="PROSITE" id="PS00086">
    <property type="entry name" value="CYTOCHROME_P450"/>
    <property type="match status" value="1"/>
</dbReference>
<keyword evidence="5 9" id="KW-0560">Oxidoreductase</keyword>
<evidence type="ECO:0000256" key="6">
    <source>
        <dbReference type="ARBA" id="ARBA00023004"/>
    </source>
</evidence>
<keyword evidence="6 8" id="KW-0408">Iron</keyword>
<dbReference type="InterPro" id="IPR036396">
    <property type="entry name" value="Cyt_P450_sf"/>
</dbReference>
<keyword evidence="10" id="KW-0472">Membrane</keyword>
<feature type="transmembrane region" description="Helical" evidence="10">
    <location>
        <begin position="85"/>
        <end position="104"/>
    </location>
</feature>
<evidence type="ECO:0000256" key="1">
    <source>
        <dbReference type="ARBA" id="ARBA00001971"/>
    </source>
</evidence>
<dbReference type="GO" id="GO:0004497">
    <property type="term" value="F:monooxygenase activity"/>
    <property type="evidence" value="ECO:0007669"/>
    <property type="project" value="UniProtKB-KW"/>
</dbReference>
<accession>A0AAN6MWK9</accession>
<dbReference type="PANTHER" id="PTHR24305:SF237">
    <property type="entry name" value="CYTOCHROME P450 MONOOXYGENASE ATNE-RELATED"/>
    <property type="match status" value="1"/>
</dbReference>
<comment type="caution">
    <text evidence="11">The sequence shown here is derived from an EMBL/GenBank/DDBJ whole genome shotgun (WGS) entry which is preliminary data.</text>
</comment>
<reference evidence="12" key="1">
    <citation type="journal article" date="2023" name="Mol. Phylogenet. Evol.">
        <title>Genome-scale phylogeny and comparative genomics of the fungal order Sordariales.</title>
        <authorList>
            <person name="Hensen N."/>
            <person name="Bonometti L."/>
            <person name="Westerberg I."/>
            <person name="Brannstrom I.O."/>
            <person name="Guillou S."/>
            <person name="Cros-Aarteil S."/>
            <person name="Calhoun S."/>
            <person name="Haridas S."/>
            <person name="Kuo A."/>
            <person name="Mondo S."/>
            <person name="Pangilinan J."/>
            <person name="Riley R."/>
            <person name="LaButti K."/>
            <person name="Andreopoulos B."/>
            <person name="Lipzen A."/>
            <person name="Chen C."/>
            <person name="Yan M."/>
            <person name="Daum C."/>
            <person name="Ng V."/>
            <person name="Clum A."/>
            <person name="Steindorff A."/>
            <person name="Ohm R.A."/>
            <person name="Martin F."/>
            <person name="Silar P."/>
            <person name="Natvig D.O."/>
            <person name="Lalanne C."/>
            <person name="Gautier V."/>
            <person name="Ament-Velasquez S.L."/>
            <person name="Kruys A."/>
            <person name="Hutchinson M.I."/>
            <person name="Powell A.J."/>
            <person name="Barry K."/>
            <person name="Miller A.N."/>
            <person name="Grigoriev I.V."/>
            <person name="Debuchy R."/>
            <person name="Gladieux P."/>
            <person name="Hiltunen Thoren M."/>
            <person name="Johannesson H."/>
        </authorList>
    </citation>
    <scope>NUCLEOTIDE SEQUENCE [LARGE SCALE GENOMIC DNA]</scope>
    <source>
        <strain evidence="12">CBS 340.73</strain>
    </source>
</reference>
<sequence length="583" mass="66367">MDPTSSLTQTMVAKAHEAVGLAVSFLDTSSDPKLLSLQDVVSNTSEAYPSVHSPYWDRILSTVVRMWHLYAPKVLEVVVGVTPPLFISVPLFLLSAPIIGYVIYQLYFHPLAKYPGPLWAKLSGSRRAYHAWRGDLHYDMWECHQKYDIYGHNKNMQKSLPYLAMVHNTPSTFTLVNKKEHAWKKRILSQKFSDSAIRSYEPEVLKLVDRFCDAFVLCPKPSEKEKSESATPETKSAWSEPFNMATWCDNLFFDLMTTTVFGECLDLLRSQWYRYVPEALSRSNKRISVIVQWPMIAYRRLDKILFKDSVHGRKEFLRFVHNLVTDRLTRGTRKGDVFSGLLDASDPTTGNKLSRDEIVAESILMIVAGSDTSSTLLASMFFYLARNPEKKARLVKEVRSCFATREDVRLGARLNSCRYLQACISECLRMAPPVASAPFREVTAGGAVVDGHYLPEGTNVGTGIYSIQHNEQYFPHPFEFLPERWLEQENPYGVNVNEALVPFSIGPRACLGKALAISEGTLLTAYVCWMLDFEIVESMKDVGGGSRNGRHGRHRPDEYQLYDHITSARNGPWIKFRRRTLEF</sequence>
<gene>
    <name evidence="11" type="ORF">QBC46DRAFT_324505</name>
</gene>
<evidence type="ECO:0000256" key="3">
    <source>
        <dbReference type="ARBA" id="ARBA00022617"/>
    </source>
</evidence>
<keyword evidence="4 8" id="KW-0479">Metal-binding</keyword>
<name>A0AAN6MWK9_9PEZI</name>
<dbReference type="InterPro" id="IPR002401">
    <property type="entry name" value="Cyt_P450_E_grp-I"/>
</dbReference>
<evidence type="ECO:0000256" key="8">
    <source>
        <dbReference type="PIRSR" id="PIRSR602401-1"/>
    </source>
</evidence>
<comment type="cofactor">
    <cofactor evidence="1 8">
        <name>heme</name>
        <dbReference type="ChEBI" id="CHEBI:30413"/>
    </cofactor>
</comment>
<evidence type="ECO:0000256" key="5">
    <source>
        <dbReference type="ARBA" id="ARBA00023002"/>
    </source>
</evidence>
<keyword evidence="10" id="KW-0812">Transmembrane</keyword>
<dbReference type="PRINTS" id="PR00385">
    <property type="entry name" value="P450"/>
</dbReference>
<dbReference type="AlphaFoldDB" id="A0AAN6MWK9"/>
<evidence type="ECO:0000256" key="7">
    <source>
        <dbReference type="ARBA" id="ARBA00023033"/>
    </source>
</evidence>
<dbReference type="InterPro" id="IPR050121">
    <property type="entry name" value="Cytochrome_P450_monoxygenase"/>
</dbReference>
<dbReference type="GO" id="GO:0016705">
    <property type="term" value="F:oxidoreductase activity, acting on paired donors, with incorporation or reduction of molecular oxygen"/>
    <property type="evidence" value="ECO:0007669"/>
    <property type="project" value="InterPro"/>
</dbReference>
<keyword evidence="7 9" id="KW-0503">Monooxygenase</keyword>
<keyword evidence="10" id="KW-1133">Transmembrane helix</keyword>
<dbReference type="CDD" id="cd11061">
    <property type="entry name" value="CYP67-like"/>
    <property type="match status" value="1"/>
</dbReference>
<dbReference type="Pfam" id="PF00067">
    <property type="entry name" value="p450"/>
    <property type="match status" value="1"/>
</dbReference>
<keyword evidence="12" id="KW-1185">Reference proteome</keyword>
<evidence type="ECO:0000313" key="11">
    <source>
        <dbReference type="EMBL" id="KAK3934810.1"/>
    </source>
</evidence>
<feature type="binding site" description="axial binding residue" evidence="8">
    <location>
        <position position="510"/>
    </location>
    <ligand>
        <name>heme</name>
        <dbReference type="ChEBI" id="CHEBI:30413"/>
    </ligand>
    <ligandPart>
        <name>Fe</name>
        <dbReference type="ChEBI" id="CHEBI:18248"/>
    </ligandPart>
</feature>
<evidence type="ECO:0000313" key="12">
    <source>
        <dbReference type="Proteomes" id="UP001303473"/>
    </source>
</evidence>
<dbReference type="Gene3D" id="1.10.630.10">
    <property type="entry name" value="Cytochrome P450"/>
    <property type="match status" value="1"/>
</dbReference>
<dbReference type="PANTHER" id="PTHR24305">
    <property type="entry name" value="CYTOCHROME P450"/>
    <property type="match status" value="1"/>
</dbReference>
<evidence type="ECO:0000256" key="4">
    <source>
        <dbReference type="ARBA" id="ARBA00022723"/>
    </source>
</evidence>
<evidence type="ECO:0000256" key="2">
    <source>
        <dbReference type="ARBA" id="ARBA00010617"/>
    </source>
</evidence>
<dbReference type="GO" id="GO:0020037">
    <property type="term" value="F:heme binding"/>
    <property type="evidence" value="ECO:0007669"/>
    <property type="project" value="InterPro"/>
</dbReference>
<protein>
    <submittedName>
        <fullName evidence="11">Cytochrome P450</fullName>
    </submittedName>
</protein>
<proteinExistence type="inferred from homology"/>
<comment type="similarity">
    <text evidence="2 9">Belongs to the cytochrome P450 family.</text>
</comment>
<dbReference type="GO" id="GO:0005506">
    <property type="term" value="F:iron ion binding"/>
    <property type="evidence" value="ECO:0007669"/>
    <property type="project" value="InterPro"/>
</dbReference>
<dbReference type="InterPro" id="IPR017972">
    <property type="entry name" value="Cyt_P450_CS"/>
</dbReference>
<organism evidence="11 12">
    <name type="scientific">Diplogelasinospora grovesii</name>
    <dbReference type="NCBI Taxonomy" id="303347"/>
    <lineage>
        <taxon>Eukaryota</taxon>
        <taxon>Fungi</taxon>
        <taxon>Dikarya</taxon>
        <taxon>Ascomycota</taxon>
        <taxon>Pezizomycotina</taxon>
        <taxon>Sordariomycetes</taxon>
        <taxon>Sordariomycetidae</taxon>
        <taxon>Sordariales</taxon>
        <taxon>Diplogelasinosporaceae</taxon>
        <taxon>Diplogelasinospora</taxon>
    </lineage>
</organism>